<feature type="compositionally biased region" description="Polar residues" evidence="1">
    <location>
        <begin position="189"/>
        <end position="220"/>
    </location>
</feature>
<reference evidence="3 5" key="2">
    <citation type="submission" date="2018-06" db="EMBL/GenBank/DDBJ databases">
        <authorList>
            <consortium name="Pathogen Informatics"/>
            <person name="Doyle S."/>
        </authorList>
    </citation>
    <scope>NUCLEOTIDE SEQUENCE [LARGE SCALE GENOMIC DNA]</scope>
    <source>
        <strain evidence="3 5">NCTC12388</strain>
    </source>
</reference>
<dbReference type="OrthoDB" id="5654197at2"/>
<dbReference type="AlphaFoldDB" id="A0A378JA28"/>
<dbReference type="EMBL" id="LNYE01000022">
    <property type="protein sequence ID" value="KTD11004.1"/>
    <property type="molecule type" value="Genomic_DNA"/>
</dbReference>
<feature type="compositionally biased region" description="Low complexity" evidence="1">
    <location>
        <begin position="132"/>
        <end position="146"/>
    </location>
</feature>
<reference evidence="2 4" key="1">
    <citation type="submission" date="2015-11" db="EMBL/GenBank/DDBJ databases">
        <title>Genomic analysis of 38 Legionella species identifies large and diverse effector repertoires.</title>
        <authorList>
            <person name="Burstein D."/>
            <person name="Amaro F."/>
            <person name="Zusman T."/>
            <person name="Lifshitz Z."/>
            <person name="Cohen O."/>
            <person name="Gilbert J.A."/>
            <person name="Pupko T."/>
            <person name="Shuman H.A."/>
            <person name="Segal G."/>
        </authorList>
    </citation>
    <scope>NUCLEOTIDE SEQUENCE [LARGE SCALE GENOMIC DNA]</scope>
    <source>
        <strain evidence="2 4">Lyon 8420412</strain>
    </source>
</reference>
<feature type="region of interest" description="Disordered" evidence="1">
    <location>
        <begin position="109"/>
        <end position="220"/>
    </location>
</feature>
<accession>A0A378JA28</accession>
<dbReference type="Proteomes" id="UP000254476">
    <property type="component" value="Unassembled WGS sequence"/>
</dbReference>
<evidence type="ECO:0000313" key="2">
    <source>
        <dbReference type="EMBL" id="KTD11004.1"/>
    </source>
</evidence>
<proteinExistence type="predicted"/>
<organism evidence="3 5">
    <name type="scientific">Legionella gratiana</name>
    <dbReference type="NCBI Taxonomy" id="45066"/>
    <lineage>
        <taxon>Bacteria</taxon>
        <taxon>Pseudomonadati</taxon>
        <taxon>Pseudomonadota</taxon>
        <taxon>Gammaproteobacteria</taxon>
        <taxon>Legionellales</taxon>
        <taxon>Legionellaceae</taxon>
        <taxon>Legionella</taxon>
    </lineage>
</organism>
<evidence type="ECO:0000313" key="4">
    <source>
        <dbReference type="Proteomes" id="UP000054691"/>
    </source>
</evidence>
<name>A0A378JA28_9GAMM</name>
<protein>
    <recommendedName>
        <fullName evidence="6">Phasin protein</fullName>
    </recommendedName>
</protein>
<dbReference type="Proteomes" id="UP000054691">
    <property type="component" value="Unassembled WGS sequence"/>
</dbReference>
<evidence type="ECO:0008006" key="6">
    <source>
        <dbReference type="Google" id="ProtNLM"/>
    </source>
</evidence>
<sequence>MKNQFFDQKIFNNLDAPIQKLMELNVKMMQNLSYMKPMDLLSVKKPEEIFEKQIELFVQNSNMMIDYMRTTFGILENHWLNVSRNFDQSPQKMMKEAYTTAEKSAKKTATAAKSSAKKTATKKSAPTEKKSVSTAKKTASSIASANTKKDTKAAKVSKNPAPKSEKKKAKSTTSAQTKTSVIHAKEPISQGTPTGTTNENIPVNTVTEKSSTQDLNVQKH</sequence>
<evidence type="ECO:0000313" key="5">
    <source>
        <dbReference type="Proteomes" id="UP000254476"/>
    </source>
</evidence>
<evidence type="ECO:0000256" key="1">
    <source>
        <dbReference type="SAM" id="MobiDB-lite"/>
    </source>
</evidence>
<evidence type="ECO:0000313" key="3">
    <source>
        <dbReference type="EMBL" id="STX44653.1"/>
    </source>
</evidence>
<feature type="compositionally biased region" description="Low complexity" evidence="1">
    <location>
        <begin position="171"/>
        <end position="180"/>
    </location>
</feature>
<gene>
    <name evidence="2" type="ORF">Lgra_1970</name>
    <name evidence="3" type="ORF">NCTC12388_01639</name>
</gene>
<dbReference type="RefSeq" id="WP_058499080.1">
    <property type="nucleotide sequence ID" value="NZ_CAAAHW010000003.1"/>
</dbReference>
<keyword evidence="4" id="KW-1185">Reference proteome</keyword>
<dbReference type="EMBL" id="UGOB01000001">
    <property type="protein sequence ID" value="STX44653.1"/>
    <property type="molecule type" value="Genomic_DNA"/>
</dbReference>